<dbReference type="RefSeq" id="WP_284325579.1">
    <property type="nucleotide sequence ID" value="NZ_BSPP01000007.1"/>
</dbReference>
<keyword evidence="3" id="KW-1185">Reference proteome</keyword>
<gene>
    <name evidence="2" type="ORF">GCM10010873_19270</name>
</gene>
<sequence length="195" mass="21254">MHGLINRSIQCFLRDTYGNASWSAISGAAGLGFDNFEPLLIYDTGLTEQVIAAAAGYLQRPRETVLEDLGTYLVSHPNLEALRRLLRFGGVSFLDFLHSMEDLPEHGRLGLPDLEVPDFTLTDQGEGRFLLHVSQLIDGVGHVTVGLLRAMADDYGALVVLEHGGVEAGREVVSVHLLDHAYAEGRRFELAMPGG</sequence>
<evidence type="ECO:0000313" key="3">
    <source>
        <dbReference type="Proteomes" id="UP001157355"/>
    </source>
</evidence>
<comment type="caution">
    <text evidence="2">The sequence shown here is derived from an EMBL/GenBank/DDBJ whole genome shotgun (WGS) entry which is preliminary data.</text>
</comment>
<protein>
    <recommendedName>
        <fullName evidence="1">Heme NO-binding domain-containing protein</fullName>
    </recommendedName>
</protein>
<dbReference type="PANTHER" id="PTHR45655:SF13">
    <property type="entry name" value="SOLUBLE GUANYLATE CYCLASE GCY-32-RELATED"/>
    <property type="match status" value="1"/>
</dbReference>
<name>A0AA37TT20_9RHOB</name>
<dbReference type="Gene3D" id="3.90.1520.10">
    <property type="entry name" value="H-NOX domain"/>
    <property type="match status" value="1"/>
</dbReference>
<dbReference type="PANTHER" id="PTHR45655">
    <property type="entry name" value="GUANYLATE CYCLASE SOLUBLE SUBUNIT BETA-2"/>
    <property type="match status" value="1"/>
</dbReference>
<reference evidence="2 3" key="1">
    <citation type="journal article" date="2014" name="Int. J. Syst. Evol. Microbiol.">
        <title>Complete genome sequence of Corynebacterium casei LMG S-19264T (=DSM 44701T), isolated from a smear-ripened cheese.</title>
        <authorList>
            <consortium name="US DOE Joint Genome Institute (JGI-PGF)"/>
            <person name="Walter F."/>
            <person name="Albersmeier A."/>
            <person name="Kalinowski J."/>
            <person name="Ruckert C."/>
        </authorList>
    </citation>
    <scope>NUCLEOTIDE SEQUENCE [LARGE SCALE GENOMIC DNA]</scope>
    <source>
        <strain evidence="2 3">NBRC 111766</strain>
    </source>
</reference>
<proteinExistence type="predicted"/>
<evidence type="ECO:0000259" key="1">
    <source>
        <dbReference type="Pfam" id="PF07700"/>
    </source>
</evidence>
<dbReference type="EMBL" id="BSPP01000007">
    <property type="protein sequence ID" value="GLS86953.1"/>
    <property type="molecule type" value="Genomic_DNA"/>
</dbReference>
<dbReference type="GO" id="GO:0020037">
    <property type="term" value="F:heme binding"/>
    <property type="evidence" value="ECO:0007669"/>
    <property type="project" value="InterPro"/>
</dbReference>
<evidence type="ECO:0000313" key="2">
    <source>
        <dbReference type="EMBL" id="GLS86953.1"/>
    </source>
</evidence>
<dbReference type="InterPro" id="IPR024096">
    <property type="entry name" value="NO_sig/Golgi_transp_ligand-bd"/>
</dbReference>
<dbReference type="InterPro" id="IPR038158">
    <property type="entry name" value="H-NOX_domain_sf"/>
</dbReference>
<dbReference type="Pfam" id="PF07700">
    <property type="entry name" value="HNOB"/>
    <property type="match status" value="1"/>
</dbReference>
<dbReference type="InterPro" id="IPR011644">
    <property type="entry name" value="Heme_NO-bd"/>
</dbReference>
<dbReference type="AlphaFoldDB" id="A0AA37TT20"/>
<feature type="domain" description="Heme NO-binding" evidence="1">
    <location>
        <begin position="2"/>
        <end position="161"/>
    </location>
</feature>
<dbReference type="Proteomes" id="UP001157355">
    <property type="component" value="Unassembled WGS sequence"/>
</dbReference>
<organism evidence="2 3">
    <name type="scientific">Cypionkella aquatica</name>
    <dbReference type="NCBI Taxonomy" id="1756042"/>
    <lineage>
        <taxon>Bacteria</taxon>
        <taxon>Pseudomonadati</taxon>
        <taxon>Pseudomonadota</taxon>
        <taxon>Alphaproteobacteria</taxon>
        <taxon>Rhodobacterales</taxon>
        <taxon>Paracoccaceae</taxon>
        <taxon>Cypionkella</taxon>
    </lineage>
</organism>
<accession>A0AA37TT20</accession>
<dbReference type="SUPFAM" id="SSF111126">
    <property type="entry name" value="Ligand-binding domain in the NO signalling and Golgi transport"/>
    <property type="match status" value="1"/>
</dbReference>